<dbReference type="Proteomes" id="UP000887565">
    <property type="component" value="Unplaced"/>
</dbReference>
<dbReference type="AlphaFoldDB" id="A0A915HRY1"/>
<proteinExistence type="predicted"/>
<name>A0A915HRY1_ROMCU</name>
<evidence type="ECO:0000313" key="1">
    <source>
        <dbReference type="Proteomes" id="UP000887565"/>
    </source>
</evidence>
<evidence type="ECO:0000313" key="2">
    <source>
        <dbReference type="WBParaSite" id="nRc.2.0.1.t04499-RA"/>
    </source>
</evidence>
<accession>A0A915HRY1</accession>
<keyword evidence="1" id="KW-1185">Reference proteome</keyword>
<sequence>MEIKESVKEEGIIIAEQWVQLGATRHAIRFYSATLKNELKLKKLLELKKLLFTLSEKKISSVLTYFDIKIMHAVSSIIFLIVDPRLPIKRPIKLLCANNFSSVSMLKERKNEQ</sequence>
<reference evidence="2" key="1">
    <citation type="submission" date="2022-11" db="UniProtKB">
        <authorList>
            <consortium name="WormBaseParasite"/>
        </authorList>
    </citation>
    <scope>IDENTIFICATION</scope>
</reference>
<protein>
    <submittedName>
        <fullName evidence="2">Uncharacterized protein</fullName>
    </submittedName>
</protein>
<organism evidence="1 2">
    <name type="scientific">Romanomermis culicivorax</name>
    <name type="common">Nematode worm</name>
    <dbReference type="NCBI Taxonomy" id="13658"/>
    <lineage>
        <taxon>Eukaryota</taxon>
        <taxon>Metazoa</taxon>
        <taxon>Ecdysozoa</taxon>
        <taxon>Nematoda</taxon>
        <taxon>Enoplea</taxon>
        <taxon>Dorylaimia</taxon>
        <taxon>Mermithida</taxon>
        <taxon>Mermithoidea</taxon>
        <taxon>Mermithidae</taxon>
        <taxon>Romanomermis</taxon>
    </lineage>
</organism>
<dbReference type="WBParaSite" id="nRc.2.0.1.t04499-RA">
    <property type="protein sequence ID" value="nRc.2.0.1.t04499-RA"/>
    <property type="gene ID" value="nRc.2.0.1.g04499"/>
</dbReference>